<reference evidence="1 2" key="1">
    <citation type="submission" date="2021-06" db="EMBL/GenBank/DDBJ databases">
        <title>Caerostris extrusa draft genome.</title>
        <authorList>
            <person name="Kono N."/>
            <person name="Arakawa K."/>
        </authorList>
    </citation>
    <scope>NUCLEOTIDE SEQUENCE [LARGE SCALE GENOMIC DNA]</scope>
</reference>
<dbReference type="Proteomes" id="UP001054945">
    <property type="component" value="Unassembled WGS sequence"/>
</dbReference>
<accession>A0AAV4P418</accession>
<protein>
    <submittedName>
        <fullName evidence="1">Uncharacterized protein</fullName>
    </submittedName>
</protein>
<name>A0AAV4P418_CAEEX</name>
<gene>
    <name evidence="1" type="ORF">CEXT_272061</name>
</gene>
<sequence length="221" mass="25072">MTTPVKQASQEIMSDFAENVSTLLTVARTIEAIFAKDKSTHKPTKTAVQHEFLKLDTLFGEKDKIIKQLSMELDMLHEKESEHRECEEKLKEKDIQIAMLMGQLEESRTINREILTENLKTITEVINATKQSQTATTKTFAEAVKKQQTTIILAPIDKEKSVKDLRSNISRQLKNSGELDGVKNVLIDKNQLIIKTKTDAQAQKLQESILTNTELKRVHNG</sequence>
<comment type="caution">
    <text evidence="1">The sequence shown here is derived from an EMBL/GenBank/DDBJ whole genome shotgun (WGS) entry which is preliminary data.</text>
</comment>
<keyword evidence="2" id="KW-1185">Reference proteome</keyword>
<dbReference type="EMBL" id="BPLR01021465">
    <property type="protein sequence ID" value="GIX89952.1"/>
    <property type="molecule type" value="Genomic_DNA"/>
</dbReference>
<evidence type="ECO:0000313" key="2">
    <source>
        <dbReference type="Proteomes" id="UP001054945"/>
    </source>
</evidence>
<proteinExistence type="predicted"/>
<evidence type="ECO:0000313" key="1">
    <source>
        <dbReference type="EMBL" id="GIX89952.1"/>
    </source>
</evidence>
<organism evidence="1 2">
    <name type="scientific">Caerostris extrusa</name>
    <name type="common">Bark spider</name>
    <name type="synonym">Caerostris bankana</name>
    <dbReference type="NCBI Taxonomy" id="172846"/>
    <lineage>
        <taxon>Eukaryota</taxon>
        <taxon>Metazoa</taxon>
        <taxon>Ecdysozoa</taxon>
        <taxon>Arthropoda</taxon>
        <taxon>Chelicerata</taxon>
        <taxon>Arachnida</taxon>
        <taxon>Araneae</taxon>
        <taxon>Araneomorphae</taxon>
        <taxon>Entelegynae</taxon>
        <taxon>Araneoidea</taxon>
        <taxon>Araneidae</taxon>
        <taxon>Caerostris</taxon>
    </lineage>
</organism>
<dbReference type="AlphaFoldDB" id="A0AAV4P418"/>